<feature type="region of interest" description="Disordered" evidence="1">
    <location>
        <begin position="217"/>
        <end position="268"/>
    </location>
</feature>
<proteinExistence type="predicted"/>
<dbReference type="GO" id="GO:0003756">
    <property type="term" value="F:protein disulfide isomerase activity"/>
    <property type="evidence" value="ECO:0007669"/>
    <property type="project" value="TreeGrafter"/>
</dbReference>
<gene>
    <name evidence="3" type="ORF">CRENBAI_004778</name>
</gene>
<dbReference type="InterPro" id="IPR036249">
    <property type="entry name" value="Thioredoxin-like_sf"/>
</dbReference>
<evidence type="ECO:0000259" key="2">
    <source>
        <dbReference type="Pfam" id="PF00085"/>
    </source>
</evidence>
<dbReference type="InterPro" id="IPR052643">
    <property type="entry name" value="ERP44"/>
</dbReference>
<organism evidence="3 4">
    <name type="scientific">Crenichthys baileyi</name>
    <name type="common">White River springfish</name>
    <dbReference type="NCBI Taxonomy" id="28760"/>
    <lineage>
        <taxon>Eukaryota</taxon>
        <taxon>Metazoa</taxon>
        <taxon>Chordata</taxon>
        <taxon>Craniata</taxon>
        <taxon>Vertebrata</taxon>
        <taxon>Euteleostomi</taxon>
        <taxon>Actinopterygii</taxon>
        <taxon>Neopterygii</taxon>
        <taxon>Teleostei</taxon>
        <taxon>Neoteleostei</taxon>
        <taxon>Acanthomorphata</taxon>
        <taxon>Ovalentaria</taxon>
        <taxon>Atherinomorphae</taxon>
        <taxon>Cyprinodontiformes</taxon>
        <taxon>Goodeidae</taxon>
        <taxon>Crenichthys</taxon>
    </lineage>
</organism>
<dbReference type="EMBL" id="JAHHUM010002146">
    <property type="protein sequence ID" value="KAK5605867.1"/>
    <property type="molecule type" value="Genomic_DNA"/>
</dbReference>
<accession>A0AAV9RBU5</accession>
<evidence type="ECO:0000256" key="1">
    <source>
        <dbReference type="SAM" id="MobiDB-lite"/>
    </source>
</evidence>
<reference evidence="3 4" key="1">
    <citation type="submission" date="2021-06" db="EMBL/GenBank/DDBJ databases">
        <authorList>
            <person name="Palmer J.M."/>
        </authorList>
    </citation>
    <scope>NUCLEOTIDE SEQUENCE [LARGE SCALE GENOMIC DNA]</scope>
    <source>
        <strain evidence="3 4">MEX-2019</strain>
        <tissue evidence="3">Muscle</tissue>
    </source>
</reference>
<dbReference type="Pfam" id="PF13848">
    <property type="entry name" value="Thioredoxin_6"/>
    <property type="match status" value="1"/>
</dbReference>
<name>A0AAV9RBU5_9TELE</name>
<evidence type="ECO:0000313" key="4">
    <source>
        <dbReference type="Proteomes" id="UP001311232"/>
    </source>
</evidence>
<feature type="domain" description="Thioredoxin" evidence="2">
    <location>
        <begin position="1"/>
        <end position="75"/>
    </location>
</feature>
<dbReference type="GO" id="GO:0006457">
    <property type="term" value="P:protein folding"/>
    <property type="evidence" value="ECO:0007669"/>
    <property type="project" value="TreeGrafter"/>
</dbReference>
<keyword evidence="4" id="KW-1185">Reference proteome</keyword>
<dbReference type="PANTHER" id="PTHR46295:SF1">
    <property type="entry name" value="ENDOPLASMIC RETICULUM RESIDENT PROTEIN 44"/>
    <property type="match status" value="1"/>
</dbReference>
<dbReference type="Pfam" id="PF00085">
    <property type="entry name" value="Thioredoxin"/>
    <property type="match status" value="1"/>
</dbReference>
<dbReference type="Proteomes" id="UP001311232">
    <property type="component" value="Unassembled WGS sequence"/>
</dbReference>
<evidence type="ECO:0000313" key="3">
    <source>
        <dbReference type="EMBL" id="KAK5605867.1"/>
    </source>
</evidence>
<dbReference type="AlphaFoldDB" id="A0AAV9RBU5"/>
<comment type="caution">
    <text evidence="3">The sequence shown here is derived from an EMBL/GenBank/DDBJ whole genome shotgun (WGS) entry which is preliminary data.</text>
</comment>
<protein>
    <recommendedName>
        <fullName evidence="2">Thioredoxin domain-containing protein</fullName>
    </recommendedName>
</protein>
<dbReference type="FunFam" id="3.40.30.10:FF:000051">
    <property type="entry name" value="endoplasmic reticulum resident protein 44"/>
    <property type="match status" value="1"/>
</dbReference>
<dbReference type="GO" id="GO:0005789">
    <property type="term" value="C:endoplasmic reticulum membrane"/>
    <property type="evidence" value="ECO:0007669"/>
    <property type="project" value="TreeGrafter"/>
</dbReference>
<dbReference type="InterPro" id="IPR013766">
    <property type="entry name" value="Thioredoxin_domain"/>
</dbReference>
<sequence>MLHPIFEEASNIVREEFPDTKQVVFARVDCDQHSDIAQRYRITKYPTLKLFRNGMMMKREYRGQRSVTAIADFIRQQQVDPVKEIHSMEEVNTIDGPAQPPPLTLSPGRFLDSREVTKRVPFLILFHLKEDSDSLEKFQNEVTRQLISEKGSINFLHADCDKFRHPLLHIQKTPADCPVIAIDSFRHMYVFPDFQDLTVPGKLKQFVLDLHSGKLHREFHHGPDPTDSTPGQEETGKEVASNPPESSFQKLAPSETRYTILGRDRDEL</sequence>
<dbReference type="SUPFAM" id="SSF52833">
    <property type="entry name" value="Thioredoxin-like"/>
    <property type="match status" value="2"/>
</dbReference>
<dbReference type="PANTHER" id="PTHR46295">
    <property type="entry name" value="ENDOPLASMIC RETICULUM RESIDENT PROTEIN 44"/>
    <property type="match status" value="1"/>
</dbReference>
<dbReference type="GO" id="GO:0005793">
    <property type="term" value="C:endoplasmic reticulum-Golgi intermediate compartment"/>
    <property type="evidence" value="ECO:0007669"/>
    <property type="project" value="TreeGrafter"/>
</dbReference>
<dbReference type="Gene3D" id="3.40.30.10">
    <property type="entry name" value="Glutaredoxin"/>
    <property type="match status" value="2"/>
</dbReference>